<reference evidence="2" key="1">
    <citation type="submission" date="2018-07" db="EMBL/GenBank/DDBJ databases">
        <authorList>
            <person name="Ashton P.M."/>
            <person name="Dallman T."/>
            <person name="Nair S."/>
            <person name="De Pinna E."/>
            <person name="Peters T."/>
            <person name="Grant K."/>
        </authorList>
    </citation>
    <scope>NUCLEOTIDE SEQUENCE</scope>
    <source>
        <strain evidence="2">142535</strain>
    </source>
</reference>
<organism evidence="2">
    <name type="scientific">Salmonella muenchen</name>
    <dbReference type="NCBI Taxonomy" id="596"/>
    <lineage>
        <taxon>Bacteria</taxon>
        <taxon>Pseudomonadati</taxon>
        <taxon>Pseudomonadota</taxon>
        <taxon>Gammaproteobacteria</taxon>
        <taxon>Enterobacterales</taxon>
        <taxon>Enterobacteriaceae</taxon>
        <taxon>Salmonella</taxon>
    </lineage>
</organism>
<feature type="compositionally biased region" description="Low complexity" evidence="1">
    <location>
        <begin position="47"/>
        <end position="57"/>
    </location>
</feature>
<gene>
    <name evidence="2" type="ORF">DTU56_09615</name>
</gene>
<evidence type="ECO:0000313" key="2">
    <source>
        <dbReference type="EMBL" id="EBS0563376.1"/>
    </source>
</evidence>
<dbReference type="AlphaFoldDB" id="A0A5U8XKN4"/>
<protein>
    <submittedName>
        <fullName evidence="2">Uncharacterized protein</fullName>
    </submittedName>
</protein>
<evidence type="ECO:0000256" key="1">
    <source>
        <dbReference type="SAM" id="MobiDB-lite"/>
    </source>
</evidence>
<dbReference type="EMBL" id="AAGUDP010000006">
    <property type="protein sequence ID" value="EBS0563376.1"/>
    <property type="molecule type" value="Genomic_DNA"/>
</dbReference>
<feature type="region of interest" description="Disordered" evidence="1">
    <location>
        <begin position="1"/>
        <end position="63"/>
    </location>
</feature>
<proteinExistence type="predicted"/>
<comment type="caution">
    <text evidence="2">The sequence shown here is derived from an EMBL/GenBank/DDBJ whole genome shotgun (WGS) entry which is preliminary data.</text>
</comment>
<sequence length="63" mass="7530">MASSKKPRKRKARKAFYNDQRLADRNEDMSNNLSRQSAQLNSQLQMLRRPQQRVTQLRTRRVA</sequence>
<accession>A0A5U8XKN4</accession>
<feature type="compositionally biased region" description="Polar residues" evidence="1">
    <location>
        <begin position="29"/>
        <end position="45"/>
    </location>
</feature>
<feature type="compositionally biased region" description="Basic residues" evidence="1">
    <location>
        <begin position="1"/>
        <end position="14"/>
    </location>
</feature>
<name>A0A5U8XKN4_SALMU</name>